<comment type="similarity">
    <text evidence="2">Belongs to the SNF2/RAD54 helicase family.</text>
</comment>
<dbReference type="Proteomes" id="UP000681967">
    <property type="component" value="Unassembled WGS sequence"/>
</dbReference>
<dbReference type="InterPro" id="IPR038718">
    <property type="entry name" value="SNF2-like_sf"/>
</dbReference>
<evidence type="ECO:0000256" key="6">
    <source>
        <dbReference type="ARBA" id="ARBA00023125"/>
    </source>
</evidence>
<dbReference type="PANTHER" id="PTHR45797">
    <property type="entry name" value="RAD54-LIKE"/>
    <property type="match status" value="1"/>
</dbReference>
<keyword evidence="7" id="KW-0539">Nucleus</keyword>
<evidence type="ECO:0000256" key="1">
    <source>
        <dbReference type="ARBA" id="ARBA00004123"/>
    </source>
</evidence>
<evidence type="ECO:0000256" key="7">
    <source>
        <dbReference type="ARBA" id="ARBA00023242"/>
    </source>
</evidence>
<dbReference type="GO" id="GO:0004386">
    <property type="term" value="F:helicase activity"/>
    <property type="evidence" value="ECO:0007669"/>
    <property type="project" value="UniProtKB-KW"/>
</dbReference>
<dbReference type="AlphaFoldDB" id="A0A818XMM3"/>
<accession>A0A818XMM3</accession>
<name>A0A818XMM3_9BILA</name>
<evidence type="ECO:0000313" key="9">
    <source>
        <dbReference type="EMBL" id="CAF3741323.1"/>
    </source>
</evidence>
<dbReference type="InterPro" id="IPR000330">
    <property type="entry name" value="SNF2_N"/>
</dbReference>
<dbReference type="GO" id="GO:0003677">
    <property type="term" value="F:DNA binding"/>
    <property type="evidence" value="ECO:0007669"/>
    <property type="project" value="UniProtKB-KW"/>
</dbReference>
<dbReference type="PANTHER" id="PTHR45797:SF1">
    <property type="entry name" value="HELICASE ARIP4"/>
    <property type="match status" value="1"/>
</dbReference>
<dbReference type="EMBL" id="CAJOBG010000032">
    <property type="protein sequence ID" value="CAF3741323.1"/>
    <property type="molecule type" value="Genomic_DNA"/>
</dbReference>
<proteinExistence type="inferred from homology"/>
<evidence type="ECO:0000256" key="5">
    <source>
        <dbReference type="ARBA" id="ARBA00022840"/>
    </source>
</evidence>
<dbReference type="InterPro" id="IPR044574">
    <property type="entry name" value="ARIP4-like"/>
</dbReference>
<dbReference type="Gene3D" id="3.40.50.10810">
    <property type="entry name" value="Tandem AAA-ATPase domain"/>
    <property type="match status" value="1"/>
</dbReference>
<evidence type="ECO:0000313" key="10">
    <source>
        <dbReference type="EMBL" id="CAF3812346.1"/>
    </source>
</evidence>
<dbReference type="GO" id="GO:0005524">
    <property type="term" value="F:ATP binding"/>
    <property type="evidence" value="ECO:0007669"/>
    <property type="project" value="UniProtKB-KW"/>
</dbReference>
<dbReference type="GO" id="GO:0005634">
    <property type="term" value="C:nucleus"/>
    <property type="evidence" value="ECO:0007669"/>
    <property type="project" value="UniProtKB-SubCell"/>
</dbReference>
<dbReference type="GO" id="GO:0016887">
    <property type="term" value="F:ATP hydrolysis activity"/>
    <property type="evidence" value="ECO:0007669"/>
    <property type="project" value="InterPro"/>
</dbReference>
<dbReference type="Gene3D" id="3.40.50.300">
    <property type="entry name" value="P-loop containing nucleotide triphosphate hydrolases"/>
    <property type="match status" value="1"/>
</dbReference>
<evidence type="ECO:0000256" key="4">
    <source>
        <dbReference type="ARBA" id="ARBA00022806"/>
    </source>
</evidence>
<evidence type="ECO:0000259" key="8">
    <source>
        <dbReference type="Pfam" id="PF00176"/>
    </source>
</evidence>
<reference evidence="9" key="1">
    <citation type="submission" date="2021-02" db="EMBL/GenBank/DDBJ databases">
        <authorList>
            <person name="Nowell W R."/>
        </authorList>
    </citation>
    <scope>NUCLEOTIDE SEQUENCE</scope>
</reference>
<keyword evidence="4" id="KW-0347">Helicase</keyword>
<comment type="subcellular location">
    <subcellularLocation>
        <location evidence="1">Nucleus</location>
    </subcellularLocation>
</comment>
<dbReference type="SUPFAM" id="SSF52540">
    <property type="entry name" value="P-loop containing nucleoside triphosphate hydrolases"/>
    <property type="match status" value="2"/>
</dbReference>
<keyword evidence="11" id="KW-1185">Reference proteome</keyword>
<keyword evidence="5" id="KW-0067">ATP-binding</keyword>
<dbReference type="EMBL" id="CAJOBH010000709">
    <property type="protein sequence ID" value="CAF3812346.1"/>
    <property type="molecule type" value="Genomic_DNA"/>
</dbReference>
<dbReference type="InterPro" id="IPR027417">
    <property type="entry name" value="P-loop_NTPase"/>
</dbReference>
<keyword evidence="6" id="KW-0238">DNA-binding</keyword>
<evidence type="ECO:0000313" key="11">
    <source>
        <dbReference type="Proteomes" id="UP000663866"/>
    </source>
</evidence>
<feature type="domain" description="SNF2 N-terminal" evidence="8">
    <location>
        <begin position="27"/>
        <end position="167"/>
    </location>
</feature>
<keyword evidence="3" id="KW-0547">Nucleotide-binding</keyword>
<gene>
    <name evidence="10" type="ORF">BYL167_LOCUS3610</name>
    <name evidence="9" type="ORF">OVN521_LOCUS579</name>
</gene>
<dbReference type="Proteomes" id="UP000663866">
    <property type="component" value="Unassembled WGS sequence"/>
</dbReference>
<organism evidence="9 11">
    <name type="scientific">Rotaria magnacalcarata</name>
    <dbReference type="NCBI Taxonomy" id="392030"/>
    <lineage>
        <taxon>Eukaryota</taxon>
        <taxon>Metazoa</taxon>
        <taxon>Spiralia</taxon>
        <taxon>Gnathifera</taxon>
        <taxon>Rotifera</taxon>
        <taxon>Eurotatoria</taxon>
        <taxon>Bdelloidea</taxon>
        <taxon>Philodinida</taxon>
        <taxon>Philodinidae</taxon>
        <taxon>Rotaria</taxon>
    </lineage>
</organism>
<protein>
    <recommendedName>
        <fullName evidence="8">SNF2 N-terminal domain-containing protein</fullName>
    </recommendedName>
</protein>
<dbReference type="Pfam" id="PF00176">
    <property type="entry name" value="SNF2-rel_dom"/>
    <property type="match status" value="1"/>
</dbReference>
<keyword evidence="4" id="KW-0378">Hydrolase</keyword>
<evidence type="ECO:0000256" key="2">
    <source>
        <dbReference type="ARBA" id="ARBA00007025"/>
    </source>
</evidence>
<evidence type="ECO:0000256" key="3">
    <source>
        <dbReference type="ARBA" id="ARBA00022741"/>
    </source>
</evidence>
<comment type="caution">
    <text evidence="9">The sequence shown here is derived from an EMBL/GenBank/DDBJ whole genome shotgun (WGS) entry which is preliminary data.</text>
</comment>
<sequence length="223" mass="26824">MEREQKEEEGESSKRAINNRHTYQFVLKNPRSAIACTLNKVRTHRRIILTGTPMQNNLKEYFSMVNFCKPNFLGTEREFSHLFRQPIQVGQHRDSLAYQVKIMRSRVSDVNILLKNIIHRRDFDVLRSYLPPKFEYAIKIKCRPMQRTLYETYINYHRMNSINTNLIRDLQAMFRSYRLDQAKPVYIYCLIVKGTMEEKKIYKRQITKQVMSHRLLTFILILL</sequence>